<evidence type="ECO:0000313" key="2">
    <source>
        <dbReference type="EMBL" id="KAH9845376.1"/>
    </source>
</evidence>
<feature type="compositionally biased region" description="Low complexity" evidence="1">
    <location>
        <begin position="96"/>
        <end position="105"/>
    </location>
</feature>
<organism evidence="2 3">
    <name type="scientific">Teratosphaeria destructans</name>
    <dbReference type="NCBI Taxonomy" id="418781"/>
    <lineage>
        <taxon>Eukaryota</taxon>
        <taxon>Fungi</taxon>
        <taxon>Dikarya</taxon>
        <taxon>Ascomycota</taxon>
        <taxon>Pezizomycotina</taxon>
        <taxon>Dothideomycetes</taxon>
        <taxon>Dothideomycetidae</taxon>
        <taxon>Mycosphaerellales</taxon>
        <taxon>Teratosphaeriaceae</taxon>
        <taxon>Teratosphaeria</taxon>
    </lineage>
</organism>
<evidence type="ECO:0000256" key="1">
    <source>
        <dbReference type="SAM" id="MobiDB-lite"/>
    </source>
</evidence>
<keyword evidence="3" id="KW-1185">Reference proteome</keyword>
<evidence type="ECO:0000313" key="3">
    <source>
        <dbReference type="Proteomes" id="UP001138500"/>
    </source>
</evidence>
<protein>
    <submittedName>
        <fullName evidence="2">Uncharacterized protein</fullName>
    </submittedName>
</protein>
<dbReference type="AlphaFoldDB" id="A0A9W7W775"/>
<accession>A0A9W7W775</accession>
<comment type="caution">
    <text evidence="2">The sequence shown here is derived from an EMBL/GenBank/DDBJ whole genome shotgun (WGS) entry which is preliminary data.</text>
</comment>
<name>A0A9W7W775_9PEZI</name>
<feature type="region of interest" description="Disordered" evidence="1">
    <location>
        <begin position="89"/>
        <end position="134"/>
    </location>
</feature>
<dbReference type="EMBL" id="RIBY02000080">
    <property type="protein sequence ID" value="KAH9845376.1"/>
    <property type="molecule type" value="Genomic_DNA"/>
</dbReference>
<reference evidence="2 3" key="2">
    <citation type="journal article" date="2021" name="Curr. Genet.">
        <title>Genetic response to nitrogen starvation in the aggressive Eucalyptus foliar pathogen Teratosphaeria destructans.</title>
        <authorList>
            <person name="Havenga M."/>
            <person name="Wingfield B.D."/>
            <person name="Wingfield M.J."/>
            <person name="Dreyer L.L."/>
            <person name="Roets F."/>
            <person name="Aylward J."/>
        </authorList>
    </citation>
    <scope>NUCLEOTIDE SEQUENCE [LARGE SCALE GENOMIC DNA]</scope>
    <source>
        <strain evidence="2">CMW44962</strain>
    </source>
</reference>
<gene>
    <name evidence="2" type="ORF">Tdes44962_MAKER06661</name>
</gene>
<proteinExistence type="predicted"/>
<sequence>MLMFHSIDWLHKGLRSANVLFLPCGPTDEAWVMPSSRALSMPEDLSLIAPLRGPIRWSEHVARSQIAWDLRRRRAMNDPMASMASASFYSCSHTRSQSSGSLGSSRKPMDCQILDESGQQQVAGAELEDENVVR</sequence>
<reference evidence="2 3" key="1">
    <citation type="journal article" date="2018" name="IMA Fungus">
        <title>IMA Genome-F 10: Nine draft genome sequences of Claviceps purpurea s.lat., including C. arundinis, C. humidiphila, and C. cf. spartinae, pseudomolecules for the pitch canker pathogen Fusarium circinatum, draft genome of Davidsoniella eucalypti, Grosmannia galeiformis, Quambalaria eucalypti, and Teratosphaeria destructans.</title>
        <authorList>
            <person name="Wingfield B.D."/>
            <person name="Liu M."/>
            <person name="Nguyen H.D."/>
            <person name="Lane F.A."/>
            <person name="Morgan S.W."/>
            <person name="De Vos L."/>
            <person name="Wilken P.M."/>
            <person name="Duong T.A."/>
            <person name="Aylward J."/>
            <person name="Coetzee M.P."/>
            <person name="Dadej K."/>
            <person name="De Beer Z.W."/>
            <person name="Findlay W."/>
            <person name="Havenga M."/>
            <person name="Kolarik M."/>
            <person name="Menzies J.G."/>
            <person name="Naidoo K."/>
            <person name="Pochopski O."/>
            <person name="Shoukouhi P."/>
            <person name="Santana Q.C."/>
            <person name="Seifert K.A."/>
            <person name="Soal N."/>
            <person name="Steenkamp E.T."/>
            <person name="Tatham C.T."/>
            <person name="van der Nest M.A."/>
            <person name="Wingfield M.J."/>
        </authorList>
    </citation>
    <scope>NUCLEOTIDE SEQUENCE [LARGE SCALE GENOMIC DNA]</scope>
    <source>
        <strain evidence="2">CMW44962</strain>
    </source>
</reference>
<dbReference type="OrthoDB" id="1911848at2759"/>
<dbReference type="Proteomes" id="UP001138500">
    <property type="component" value="Unassembled WGS sequence"/>
</dbReference>